<comment type="caution">
    <text evidence="1">The sequence shown here is derived from an EMBL/GenBank/DDBJ whole genome shotgun (WGS) entry which is preliminary data.</text>
</comment>
<dbReference type="Pfam" id="PF17164">
    <property type="entry name" value="DUF5122"/>
    <property type="match status" value="1"/>
</dbReference>
<dbReference type="EMBL" id="POTY01000069">
    <property type="protein sequence ID" value="PZG18556.1"/>
    <property type="molecule type" value="Genomic_DNA"/>
</dbReference>
<dbReference type="Proteomes" id="UP000248924">
    <property type="component" value="Unassembled WGS sequence"/>
</dbReference>
<sequence>MLPSGVDARLYVHSRPLRRLSVPRLSLSWRPARRPRVRAGAVVLATVAAVLAVPTTAAAAVVPAPEPGTLVTTNPADHTPHARDGETRAFAEVGNMVYVGGSFTQIRQTASSAWIARRYLFAYNRTTGTISTTFLPVLDGAVNALIAGPGGTLIVGGAFKNVNGVARKNLVALDPATGAIRESWVGRSDGGMIRDMVLHQNHLYLAGAFNWINGAAHSGLARLNATTGAIDSTFNINATVGRHDTGSYAWTIDVTPDGRTLVAGGNFRFVNDLPRDQMALVDLTGTPSVIDWSTDKFAPPCAAPATYVHYVQDVRFGGNGTWFVVGTNGGAGWPAAYCDALIRFETAARGADQLGTWINFTGNDTITSVEVADNIIYLGGHFRWLNNPAAHDRAGPGAVDRLGVAAVTPATGMPVNWNPGRRGGTSLPAGTTAWGSQVPVLWRGSDGLYFGHNSDGMGNEYHGRLGVFPLAGGRTIAPKNPPTATTGHLYLSVGAGQLAKVPFNGAGIGSPTTVSQPNYTGAGATWRVSDRIYWSHLVAGTPTGSRIDISMFNGGAIGVPWESSGYNAWFNPAQMTGAFYLDGRLYYTRTGANQLYYRYFEPDGNYLGATEFSLPTTGVTWSTVRGMAWVGGRIVYGATDGALRSVPFHPTAAPATVVNGTQSTVLATASPGLSWSTPSMFFSVE</sequence>
<dbReference type="InterPro" id="IPR013431">
    <property type="entry name" value="Delta_60_rpt"/>
</dbReference>
<accession>A0A2W2E2S0</accession>
<name>A0A2W2E2S0_9ACTN</name>
<dbReference type="SUPFAM" id="SSF50998">
    <property type="entry name" value="Quinoprotein alcohol dehydrogenase-like"/>
    <property type="match status" value="1"/>
</dbReference>
<organism evidence="1 2">
    <name type="scientific">Micromonospora craterilacus</name>
    <dbReference type="NCBI Taxonomy" id="1655439"/>
    <lineage>
        <taxon>Bacteria</taxon>
        <taxon>Bacillati</taxon>
        <taxon>Actinomycetota</taxon>
        <taxon>Actinomycetes</taxon>
        <taxon>Micromonosporales</taxon>
        <taxon>Micromonosporaceae</taxon>
        <taxon>Micromonospora</taxon>
    </lineage>
</organism>
<dbReference type="InterPro" id="IPR011047">
    <property type="entry name" value="Quinoprotein_ADH-like_sf"/>
</dbReference>
<dbReference type="OrthoDB" id="9802683at2"/>
<keyword evidence="2" id="KW-1185">Reference proteome</keyword>
<protein>
    <submittedName>
        <fullName evidence="1">Uncharacterized protein</fullName>
    </submittedName>
</protein>
<gene>
    <name evidence="1" type="ORF">C1I95_13325</name>
</gene>
<evidence type="ECO:0000313" key="1">
    <source>
        <dbReference type="EMBL" id="PZG18556.1"/>
    </source>
</evidence>
<proteinExistence type="predicted"/>
<evidence type="ECO:0000313" key="2">
    <source>
        <dbReference type="Proteomes" id="UP000248924"/>
    </source>
</evidence>
<dbReference type="AlphaFoldDB" id="A0A2W2E2S0"/>
<reference evidence="1 2" key="1">
    <citation type="submission" date="2018-01" db="EMBL/GenBank/DDBJ databases">
        <title>Draft genome sequence of Jishengella sp. NA12.</title>
        <authorList>
            <person name="Sahin N."/>
            <person name="Ay H."/>
            <person name="Saygin H."/>
        </authorList>
    </citation>
    <scope>NUCLEOTIDE SEQUENCE [LARGE SCALE GENOMIC DNA]</scope>
    <source>
        <strain evidence="1 2">NA12</strain>
    </source>
</reference>